<comment type="caution">
    <text evidence="1">The sequence shown here is derived from an EMBL/GenBank/DDBJ whole genome shotgun (WGS) entry which is preliminary data.</text>
</comment>
<dbReference type="RefSeq" id="WP_065789386.1">
    <property type="nucleotide sequence ID" value="NZ_MAUJ01000001.1"/>
</dbReference>
<gene>
    <name evidence="1" type="ORF">A7985_05350</name>
</gene>
<evidence type="ECO:0000313" key="1">
    <source>
        <dbReference type="EMBL" id="OCQ23368.1"/>
    </source>
</evidence>
<organism evidence="1 2">
    <name type="scientific">Pseudoalteromonas luteoviolacea</name>
    <dbReference type="NCBI Taxonomy" id="43657"/>
    <lineage>
        <taxon>Bacteria</taxon>
        <taxon>Pseudomonadati</taxon>
        <taxon>Pseudomonadota</taxon>
        <taxon>Gammaproteobacteria</taxon>
        <taxon>Alteromonadales</taxon>
        <taxon>Pseudoalteromonadaceae</taxon>
        <taxon>Pseudoalteromonas</taxon>
    </lineage>
</organism>
<reference evidence="2" key="1">
    <citation type="submission" date="2016-07" db="EMBL/GenBank/DDBJ databases">
        <authorList>
            <person name="Florea S."/>
            <person name="Webb J.S."/>
            <person name="Jaromczyk J."/>
            <person name="Schardl C.L."/>
        </authorList>
    </citation>
    <scope>NUCLEOTIDE SEQUENCE [LARGE SCALE GENOMIC DNA]</scope>
    <source>
        <strain evidence="2">IPB1</strain>
    </source>
</reference>
<name>A0A1C0TVL5_9GAMM</name>
<dbReference type="OrthoDB" id="6860581at2"/>
<dbReference type="Proteomes" id="UP000093366">
    <property type="component" value="Unassembled WGS sequence"/>
</dbReference>
<proteinExistence type="predicted"/>
<sequence length="235" mass="25974">MSDLGRLIDACDALTNTVENKHAQIDETLQNAIAELQNTAASLSSQLPRICVSENPFLEIDASTQLPTGLMMHDDVTAELFETIPRSPEERTSAQLQLLQSMEDDLGVSLRAHEYYDRGFNIIKLSWTQLTNSNWLAFPAYSKSGTGAYPEQVLLTYGAFVKVLSGEITGYWGEGTTLNKWHFGNGLCEVSGRFGNYFHPHPLRKSATGSVLVALPFITTGNVQNAAEWYPQTII</sequence>
<accession>A0A1C0TVL5</accession>
<dbReference type="EMBL" id="MAUJ01000001">
    <property type="protein sequence ID" value="OCQ23368.1"/>
    <property type="molecule type" value="Genomic_DNA"/>
</dbReference>
<evidence type="ECO:0000313" key="2">
    <source>
        <dbReference type="Proteomes" id="UP000093366"/>
    </source>
</evidence>
<protein>
    <submittedName>
        <fullName evidence="1">Uncharacterized protein</fullName>
    </submittedName>
</protein>
<dbReference type="AlphaFoldDB" id="A0A1C0TVL5"/>